<dbReference type="InterPro" id="IPR013320">
    <property type="entry name" value="ConA-like_dom_sf"/>
</dbReference>
<dbReference type="InterPro" id="IPR013189">
    <property type="entry name" value="Glyco_hydro_32_C"/>
</dbReference>
<dbReference type="Pfam" id="PF08244">
    <property type="entry name" value="Glyco_hydro_32C"/>
    <property type="match status" value="1"/>
</dbReference>
<dbReference type="Pfam" id="PF00251">
    <property type="entry name" value="Glyco_hydro_32N"/>
    <property type="match status" value="1"/>
</dbReference>
<dbReference type="GO" id="GO:0005975">
    <property type="term" value="P:carbohydrate metabolic process"/>
    <property type="evidence" value="ECO:0007669"/>
    <property type="project" value="InterPro"/>
</dbReference>
<evidence type="ECO:0000259" key="7">
    <source>
        <dbReference type="Pfam" id="PF00251"/>
    </source>
</evidence>
<gene>
    <name evidence="9" type="ORF">ATK74_0037</name>
</gene>
<dbReference type="SUPFAM" id="SSF75005">
    <property type="entry name" value="Arabinanase/levansucrase/invertase"/>
    <property type="match status" value="1"/>
</dbReference>
<comment type="similarity">
    <text evidence="1 5">Belongs to the glycosyl hydrolase 32 family.</text>
</comment>
<dbReference type="CDD" id="cd08996">
    <property type="entry name" value="GH32_FFase"/>
    <property type="match status" value="1"/>
</dbReference>
<dbReference type="AlphaFoldDB" id="A0A2A9CMH3"/>
<dbReference type="Gene3D" id="2.115.10.20">
    <property type="entry name" value="Glycosyl hydrolase domain, family 43"/>
    <property type="match status" value="1"/>
</dbReference>
<evidence type="ECO:0000256" key="4">
    <source>
        <dbReference type="ARBA" id="ARBA00023295"/>
    </source>
</evidence>
<keyword evidence="4 5" id="KW-0326">Glycosidase</keyword>
<dbReference type="PANTHER" id="PTHR43101">
    <property type="entry name" value="BETA-FRUCTOSIDASE"/>
    <property type="match status" value="1"/>
</dbReference>
<evidence type="ECO:0000256" key="5">
    <source>
        <dbReference type="RuleBase" id="RU362110"/>
    </source>
</evidence>
<accession>A0A2A9CMH3</accession>
<feature type="domain" description="Glycosyl hydrolase family 32 C-terminal" evidence="8">
    <location>
        <begin position="352"/>
        <end position="484"/>
    </location>
</feature>
<dbReference type="InterPro" id="IPR001362">
    <property type="entry name" value="Glyco_hydro_32"/>
</dbReference>
<dbReference type="GO" id="GO:0004564">
    <property type="term" value="F:beta-fructofuranosidase activity"/>
    <property type="evidence" value="ECO:0007669"/>
    <property type="project" value="UniProtKB-EC"/>
</dbReference>
<feature type="compositionally biased region" description="Pro residues" evidence="6">
    <location>
        <begin position="1"/>
        <end position="10"/>
    </location>
</feature>
<dbReference type="InterPro" id="IPR051214">
    <property type="entry name" value="GH32_Enzymes"/>
</dbReference>
<comment type="caution">
    <text evidence="9">The sequence shown here is derived from an EMBL/GenBank/DDBJ whole genome shotgun (WGS) entry which is preliminary data.</text>
</comment>
<evidence type="ECO:0000256" key="6">
    <source>
        <dbReference type="SAM" id="MobiDB-lite"/>
    </source>
</evidence>
<sequence length="505" mass="54869">MTTAPTPHPYVDPSGPTVPDPHRPGFHLTAPQGWLNDPNGLCQWDGVFHLFYQYNPDAPVHNQIHWGHVTSTDLVHWRDEPIALAPSSGPDAQGCWSGVLVDDDGTPTLVYSGHTPSARPTQTCCIAVGTPELATWEKLPDNPVIDGPPPGLQVTEFRDHTVWREDGQWHQAMGSGLVGRGGALLHFLSPDLRQWTYQGPLVTADGLPTGGPFSGTTWECPDLFVLPTTEGEPWHILVFSAWDYGRTLYPLYLVGHLVDGSFIADAAPRHLDLGLRHFYAPQSFAAADGRRIQFGWAQEARPEAAVLDAGWTGVMSLPRTLTLRSDGTLAAAPVAEVDALRDGAGERLDLVEGTRRLRLTGDQLDLCAEIVLPSGSGVEFAIRASEDLREATFVRLQRADDGAARLILDRSHSRSRDAGDLDDYDLSELGGELPALIEDRVELRIIVDHSMIEVFAGGVPLTARVYPSSAEATGVEVTVLSSAKVDLVAWPMKAALRRNPEVVTS</sequence>
<evidence type="ECO:0000256" key="3">
    <source>
        <dbReference type="ARBA" id="ARBA00022801"/>
    </source>
</evidence>
<dbReference type="SUPFAM" id="SSF49899">
    <property type="entry name" value="Concanavalin A-like lectins/glucanases"/>
    <property type="match status" value="1"/>
</dbReference>
<reference evidence="9 10" key="1">
    <citation type="submission" date="2017-10" db="EMBL/GenBank/DDBJ databases">
        <title>Sequencing the genomes of 1000 actinobacteria strains.</title>
        <authorList>
            <person name="Klenk H.-P."/>
        </authorList>
    </citation>
    <scope>NUCLEOTIDE SEQUENCE [LARGE SCALE GENOMIC DNA]</scope>
    <source>
        <strain evidence="9 10">DSM 15597</strain>
    </source>
</reference>
<proteinExistence type="inferred from homology"/>
<protein>
    <recommendedName>
        <fullName evidence="2">beta-fructofuranosidase</fullName>
        <ecNumber evidence="2">3.2.1.26</ecNumber>
    </recommendedName>
</protein>
<dbReference type="RefSeq" id="WP_169923660.1">
    <property type="nucleotide sequence ID" value="NZ_PDJC01000001.1"/>
</dbReference>
<evidence type="ECO:0000259" key="8">
    <source>
        <dbReference type="Pfam" id="PF08244"/>
    </source>
</evidence>
<evidence type="ECO:0000313" key="9">
    <source>
        <dbReference type="EMBL" id="PFG15518.1"/>
    </source>
</evidence>
<dbReference type="PANTHER" id="PTHR43101:SF1">
    <property type="entry name" value="BETA-FRUCTOSIDASE"/>
    <property type="match status" value="1"/>
</dbReference>
<evidence type="ECO:0000256" key="2">
    <source>
        <dbReference type="ARBA" id="ARBA00012758"/>
    </source>
</evidence>
<keyword evidence="10" id="KW-1185">Reference proteome</keyword>
<dbReference type="Proteomes" id="UP000226079">
    <property type="component" value="Unassembled WGS sequence"/>
</dbReference>
<feature type="region of interest" description="Disordered" evidence="6">
    <location>
        <begin position="1"/>
        <end position="24"/>
    </location>
</feature>
<organism evidence="9 10">
    <name type="scientific">Propionicimonas paludicola</name>
    <dbReference type="NCBI Taxonomy" id="185243"/>
    <lineage>
        <taxon>Bacteria</taxon>
        <taxon>Bacillati</taxon>
        <taxon>Actinomycetota</taxon>
        <taxon>Actinomycetes</taxon>
        <taxon>Propionibacteriales</taxon>
        <taxon>Nocardioidaceae</taxon>
        <taxon>Propionicimonas</taxon>
    </lineage>
</organism>
<dbReference type="EC" id="3.2.1.26" evidence="2"/>
<dbReference type="EMBL" id="PDJC01000001">
    <property type="protein sequence ID" value="PFG15518.1"/>
    <property type="molecule type" value="Genomic_DNA"/>
</dbReference>
<feature type="domain" description="Glycosyl hydrolase family 32 N-terminal" evidence="7">
    <location>
        <begin position="27"/>
        <end position="333"/>
    </location>
</feature>
<dbReference type="SMART" id="SM00640">
    <property type="entry name" value="Glyco_32"/>
    <property type="match status" value="1"/>
</dbReference>
<dbReference type="InterPro" id="IPR013148">
    <property type="entry name" value="Glyco_hydro_32_N"/>
</dbReference>
<dbReference type="Gene3D" id="2.60.120.560">
    <property type="entry name" value="Exo-inulinase, domain 1"/>
    <property type="match status" value="1"/>
</dbReference>
<keyword evidence="3 5" id="KW-0378">Hydrolase</keyword>
<name>A0A2A9CMH3_9ACTN</name>
<dbReference type="InterPro" id="IPR023296">
    <property type="entry name" value="Glyco_hydro_beta-prop_sf"/>
</dbReference>
<evidence type="ECO:0000256" key="1">
    <source>
        <dbReference type="ARBA" id="ARBA00009902"/>
    </source>
</evidence>
<evidence type="ECO:0000313" key="10">
    <source>
        <dbReference type="Proteomes" id="UP000226079"/>
    </source>
</evidence>